<dbReference type="GO" id="GO:0016705">
    <property type="term" value="F:oxidoreductase activity, acting on paired donors, with incorporation or reduction of molecular oxygen"/>
    <property type="evidence" value="ECO:0007669"/>
    <property type="project" value="InterPro"/>
</dbReference>
<accession>A0A9J6C8B6</accession>
<feature type="chain" id="PRO_5039940011" description="Cytochrome P450" evidence="16">
    <location>
        <begin position="20"/>
        <end position="523"/>
    </location>
</feature>
<keyword evidence="7 14" id="KW-0479">Metal-binding</keyword>
<keyword evidence="13" id="KW-0472">Membrane</keyword>
<comment type="function">
    <text evidence="2">May be involved in the metabolism of insect hormones and in the breakdown of synthetic insecticides.</text>
</comment>
<dbReference type="InterPro" id="IPR002403">
    <property type="entry name" value="Cyt_P450_E_grp-IV"/>
</dbReference>
<dbReference type="OrthoDB" id="2789670at2759"/>
<proteinExistence type="inferred from homology"/>
<dbReference type="FunFam" id="1.10.630.10:FF:000042">
    <property type="entry name" value="Cytochrome P450"/>
    <property type="match status" value="1"/>
</dbReference>
<reference evidence="17" key="1">
    <citation type="submission" date="2021-03" db="EMBL/GenBank/DDBJ databases">
        <title>Chromosome level genome of the anhydrobiotic midge Polypedilum vanderplanki.</title>
        <authorList>
            <person name="Yoshida Y."/>
            <person name="Kikawada T."/>
            <person name="Gusev O."/>
        </authorList>
    </citation>
    <scope>NUCLEOTIDE SEQUENCE</scope>
    <source>
        <strain evidence="17">NIAS01</strain>
        <tissue evidence="17">Whole body or cell culture</tissue>
    </source>
</reference>
<evidence type="ECO:0000256" key="2">
    <source>
        <dbReference type="ARBA" id="ARBA00003690"/>
    </source>
</evidence>
<dbReference type="InterPro" id="IPR001128">
    <property type="entry name" value="Cyt_P450"/>
</dbReference>
<evidence type="ECO:0000256" key="12">
    <source>
        <dbReference type="ARBA" id="ARBA00023033"/>
    </source>
</evidence>
<dbReference type="SUPFAM" id="SSF48264">
    <property type="entry name" value="Cytochrome P450"/>
    <property type="match status" value="1"/>
</dbReference>
<keyword evidence="6 14" id="KW-0349">Heme</keyword>
<dbReference type="PANTHER" id="PTHR24292:SF54">
    <property type="entry name" value="CYP9F3-RELATED"/>
    <property type="match status" value="1"/>
</dbReference>
<comment type="similarity">
    <text evidence="5 15">Belongs to the cytochrome P450 family.</text>
</comment>
<evidence type="ECO:0000256" key="1">
    <source>
        <dbReference type="ARBA" id="ARBA00001971"/>
    </source>
</evidence>
<evidence type="ECO:0000256" key="11">
    <source>
        <dbReference type="ARBA" id="ARBA00023004"/>
    </source>
</evidence>
<evidence type="ECO:0000256" key="4">
    <source>
        <dbReference type="ARBA" id="ARBA00004406"/>
    </source>
</evidence>
<evidence type="ECO:0000256" key="14">
    <source>
        <dbReference type="PIRSR" id="PIRSR602403-1"/>
    </source>
</evidence>
<feature type="signal peptide" evidence="16">
    <location>
        <begin position="1"/>
        <end position="19"/>
    </location>
</feature>
<sequence length="523" mass="61255">MIFWIIIFLLFLIYKWLTSDHDYFKKINVPFDRPLPLVGNLLGIVLQKESIVEITTRNYYKYKDYKVYGFFNFLQPSFMITDPELIKKITIKDFDHFLNHIEAFEIDRLFSRTVFAMRDKKWRDMRTTLSPIFTSSKMKIMFGLLGEQSNDFVKFMHEQVESGKNLNVEVAEIFSRYTADAISTAALGFKGESVRNEKCEAYTILKLMQNNFNGSLGALKFLLAFTLPKVYKFFDIQLVGKEVNDFFKRIVIDEINLREKKNFYRPDMIQLLLQARKGQLKNEEINENDLSNFSAHTEFDVSLKNEKMSHFEDLDWIAQGFVMFGAGFDTSTDLLQIICYELSFNKNIQNDLIAEIDKIDAVETISYETLHKMKFLDMVVSETLRKWPPAGQLDRCCNKEYKLDLENGKSVIIEKGKNVFLPVYQIHHDPDYYTEPEKFNPYRFSDENKENLVPGTFLPFGIGPRACLASRFALMSVKLILVKILNDFKIEPCEKTPAKLTYQANINFKFNEKIFLNFIPRSK</sequence>
<evidence type="ECO:0000256" key="3">
    <source>
        <dbReference type="ARBA" id="ARBA00004174"/>
    </source>
</evidence>
<dbReference type="PRINTS" id="PR00385">
    <property type="entry name" value="P450"/>
</dbReference>
<feature type="binding site" description="axial binding residue" evidence="14">
    <location>
        <position position="467"/>
    </location>
    <ligand>
        <name>heme</name>
        <dbReference type="ChEBI" id="CHEBI:30413"/>
    </ligand>
    <ligandPart>
        <name>Fe</name>
        <dbReference type="ChEBI" id="CHEBI:18248"/>
    </ligandPart>
</feature>
<gene>
    <name evidence="17" type="ORF">PVAND_007915</name>
</gene>
<dbReference type="Proteomes" id="UP001107558">
    <property type="component" value="Chromosome 2"/>
</dbReference>
<comment type="cofactor">
    <cofactor evidence="1 14">
        <name>heme</name>
        <dbReference type="ChEBI" id="CHEBI:30413"/>
    </cofactor>
</comment>
<evidence type="ECO:0000256" key="16">
    <source>
        <dbReference type="SAM" id="SignalP"/>
    </source>
</evidence>
<dbReference type="GO" id="GO:0005506">
    <property type="term" value="F:iron ion binding"/>
    <property type="evidence" value="ECO:0007669"/>
    <property type="project" value="InterPro"/>
</dbReference>
<dbReference type="GO" id="GO:0005789">
    <property type="term" value="C:endoplasmic reticulum membrane"/>
    <property type="evidence" value="ECO:0007669"/>
    <property type="project" value="UniProtKB-SubCell"/>
</dbReference>
<dbReference type="InterPro" id="IPR050476">
    <property type="entry name" value="Insect_CytP450_Detox"/>
</dbReference>
<evidence type="ECO:0000256" key="6">
    <source>
        <dbReference type="ARBA" id="ARBA00022617"/>
    </source>
</evidence>
<keyword evidence="16" id="KW-0732">Signal</keyword>
<evidence type="ECO:0000256" key="10">
    <source>
        <dbReference type="ARBA" id="ARBA00023002"/>
    </source>
</evidence>
<dbReference type="CDD" id="cd11056">
    <property type="entry name" value="CYP6-like"/>
    <property type="match status" value="1"/>
</dbReference>
<dbReference type="GO" id="GO:0004497">
    <property type="term" value="F:monooxygenase activity"/>
    <property type="evidence" value="ECO:0007669"/>
    <property type="project" value="UniProtKB-KW"/>
</dbReference>
<comment type="subcellular location">
    <subcellularLocation>
        <location evidence="4">Endoplasmic reticulum membrane</location>
        <topology evidence="4">Peripheral membrane protein</topology>
    </subcellularLocation>
    <subcellularLocation>
        <location evidence="3">Microsome membrane</location>
        <topology evidence="3">Peripheral membrane protein</topology>
    </subcellularLocation>
</comment>
<dbReference type="PANTHER" id="PTHR24292">
    <property type="entry name" value="CYTOCHROME P450"/>
    <property type="match status" value="1"/>
</dbReference>
<evidence type="ECO:0000256" key="15">
    <source>
        <dbReference type="RuleBase" id="RU000461"/>
    </source>
</evidence>
<evidence type="ECO:0000313" key="17">
    <source>
        <dbReference type="EMBL" id="KAG5678223.1"/>
    </source>
</evidence>
<evidence type="ECO:0000313" key="18">
    <source>
        <dbReference type="Proteomes" id="UP001107558"/>
    </source>
</evidence>
<comment type="caution">
    <text evidence="17">The sequence shown here is derived from an EMBL/GenBank/DDBJ whole genome shotgun (WGS) entry which is preliminary data.</text>
</comment>
<keyword evidence="10 15" id="KW-0560">Oxidoreductase</keyword>
<dbReference type="Pfam" id="PF00067">
    <property type="entry name" value="p450"/>
    <property type="match status" value="1"/>
</dbReference>
<keyword evidence="8" id="KW-0256">Endoplasmic reticulum</keyword>
<keyword evidence="11 14" id="KW-0408">Iron</keyword>
<dbReference type="InterPro" id="IPR036396">
    <property type="entry name" value="Cyt_P450_sf"/>
</dbReference>
<dbReference type="GO" id="GO:0020037">
    <property type="term" value="F:heme binding"/>
    <property type="evidence" value="ECO:0007669"/>
    <property type="project" value="InterPro"/>
</dbReference>
<evidence type="ECO:0000256" key="7">
    <source>
        <dbReference type="ARBA" id="ARBA00022723"/>
    </source>
</evidence>
<name>A0A9J6C8B6_POLVA</name>
<evidence type="ECO:0008006" key="19">
    <source>
        <dbReference type="Google" id="ProtNLM"/>
    </source>
</evidence>
<dbReference type="InterPro" id="IPR017972">
    <property type="entry name" value="Cyt_P450_CS"/>
</dbReference>
<organism evidence="17 18">
    <name type="scientific">Polypedilum vanderplanki</name>
    <name type="common">Sleeping chironomid midge</name>
    <dbReference type="NCBI Taxonomy" id="319348"/>
    <lineage>
        <taxon>Eukaryota</taxon>
        <taxon>Metazoa</taxon>
        <taxon>Ecdysozoa</taxon>
        <taxon>Arthropoda</taxon>
        <taxon>Hexapoda</taxon>
        <taxon>Insecta</taxon>
        <taxon>Pterygota</taxon>
        <taxon>Neoptera</taxon>
        <taxon>Endopterygota</taxon>
        <taxon>Diptera</taxon>
        <taxon>Nematocera</taxon>
        <taxon>Chironomoidea</taxon>
        <taxon>Chironomidae</taxon>
        <taxon>Chironominae</taxon>
        <taxon>Polypedilum</taxon>
        <taxon>Polypedilum</taxon>
    </lineage>
</organism>
<evidence type="ECO:0000256" key="9">
    <source>
        <dbReference type="ARBA" id="ARBA00022848"/>
    </source>
</evidence>
<dbReference type="AlphaFoldDB" id="A0A9J6C8B6"/>
<keyword evidence="12 15" id="KW-0503">Monooxygenase</keyword>
<keyword evidence="9" id="KW-0492">Microsome</keyword>
<keyword evidence="18" id="KW-1185">Reference proteome</keyword>
<dbReference type="PRINTS" id="PR00465">
    <property type="entry name" value="EP450IV"/>
</dbReference>
<protein>
    <recommendedName>
        <fullName evidence="19">Cytochrome P450</fullName>
    </recommendedName>
</protein>
<evidence type="ECO:0000256" key="5">
    <source>
        <dbReference type="ARBA" id="ARBA00010617"/>
    </source>
</evidence>
<dbReference type="PROSITE" id="PS00086">
    <property type="entry name" value="CYTOCHROME_P450"/>
    <property type="match status" value="1"/>
</dbReference>
<dbReference type="EMBL" id="JADBJN010000002">
    <property type="protein sequence ID" value="KAG5678223.1"/>
    <property type="molecule type" value="Genomic_DNA"/>
</dbReference>
<evidence type="ECO:0000256" key="8">
    <source>
        <dbReference type="ARBA" id="ARBA00022824"/>
    </source>
</evidence>
<evidence type="ECO:0000256" key="13">
    <source>
        <dbReference type="ARBA" id="ARBA00023136"/>
    </source>
</evidence>
<dbReference type="Gene3D" id="1.10.630.10">
    <property type="entry name" value="Cytochrome P450"/>
    <property type="match status" value="1"/>
</dbReference>